<dbReference type="Proteomes" id="UP001216638">
    <property type="component" value="Chromosome 1"/>
</dbReference>
<evidence type="ECO:0000256" key="3">
    <source>
        <dbReference type="ARBA" id="ARBA00022833"/>
    </source>
</evidence>
<name>A0AAF0DTH3_9BASI</name>
<keyword evidence="3" id="KW-0862">Zinc</keyword>
<sequence>MIRALVLRNGARAVRTAPRFIPMAYARPLARSFHQSTWRWEENKTPVGEVQPRLQLTFTCTVPDCGTRSTHEFSKHSYTKGVVLVECPGCKNRHLIADNLGWFTESADEPRTIEEIVRAKNGKVRVGSVYSDGRGGETIEIEEGDEKPAP</sequence>
<keyword evidence="2" id="KW-0863">Zinc-finger</keyword>
<evidence type="ECO:0000256" key="2">
    <source>
        <dbReference type="ARBA" id="ARBA00022771"/>
    </source>
</evidence>
<gene>
    <name evidence="5" type="ORF">MBRA1_000459</name>
</gene>
<dbReference type="EMBL" id="CP119951">
    <property type="protein sequence ID" value="WFC93835.1"/>
    <property type="molecule type" value="Genomic_DNA"/>
</dbReference>
<dbReference type="GO" id="GO:0030150">
    <property type="term" value="P:protein import into mitochondrial matrix"/>
    <property type="evidence" value="ECO:0007669"/>
    <property type="project" value="TreeGrafter"/>
</dbReference>
<dbReference type="GO" id="GO:0051087">
    <property type="term" value="F:protein-folding chaperone binding"/>
    <property type="evidence" value="ECO:0007669"/>
    <property type="project" value="TreeGrafter"/>
</dbReference>
<dbReference type="PANTHER" id="PTHR20922:SF13">
    <property type="entry name" value="DNL-TYPE ZINC FINGER PROTEIN"/>
    <property type="match status" value="1"/>
</dbReference>
<dbReference type="InterPro" id="IPR024158">
    <property type="entry name" value="Mt_import_TIM15"/>
</dbReference>
<protein>
    <recommendedName>
        <fullName evidence="4">DNL-type domain-containing protein</fullName>
    </recommendedName>
</protein>
<dbReference type="GO" id="GO:0006457">
    <property type="term" value="P:protein folding"/>
    <property type="evidence" value="ECO:0007669"/>
    <property type="project" value="TreeGrafter"/>
</dbReference>
<proteinExistence type="predicted"/>
<keyword evidence="6" id="KW-1185">Reference proteome</keyword>
<dbReference type="Pfam" id="PF05180">
    <property type="entry name" value="zf-DNL"/>
    <property type="match status" value="1"/>
</dbReference>
<evidence type="ECO:0000259" key="4">
    <source>
        <dbReference type="Pfam" id="PF05180"/>
    </source>
</evidence>
<accession>A0AAF0DTH3</accession>
<dbReference type="GO" id="GO:0008270">
    <property type="term" value="F:zinc ion binding"/>
    <property type="evidence" value="ECO:0007669"/>
    <property type="project" value="UniProtKB-KW"/>
</dbReference>
<keyword evidence="1" id="KW-0479">Metal-binding</keyword>
<evidence type="ECO:0000313" key="6">
    <source>
        <dbReference type="Proteomes" id="UP001216638"/>
    </source>
</evidence>
<dbReference type="GO" id="GO:0005739">
    <property type="term" value="C:mitochondrion"/>
    <property type="evidence" value="ECO:0007669"/>
    <property type="project" value="TreeGrafter"/>
</dbReference>
<reference evidence="5" key="1">
    <citation type="submission" date="2023-03" db="EMBL/GenBank/DDBJ databases">
        <title>Mating type loci evolution in Malassezia.</title>
        <authorList>
            <person name="Coelho M.A."/>
        </authorList>
    </citation>
    <scope>NUCLEOTIDE SEQUENCE</scope>
    <source>
        <strain evidence="5">CBS 14135</strain>
    </source>
</reference>
<evidence type="ECO:0000256" key="1">
    <source>
        <dbReference type="ARBA" id="ARBA00022723"/>
    </source>
</evidence>
<dbReference type="InterPro" id="IPR007853">
    <property type="entry name" value="Znf_DNL-typ"/>
</dbReference>
<evidence type="ECO:0000313" key="5">
    <source>
        <dbReference type="EMBL" id="WFC93835.1"/>
    </source>
</evidence>
<dbReference type="PANTHER" id="PTHR20922">
    <property type="entry name" value="DNL-TYPE ZINC FINGER PROTEIN"/>
    <property type="match status" value="1"/>
</dbReference>
<feature type="domain" description="DNL-type" evidence="4">
    <location>
        <begin position="55"/>
        <end position="121"/>
    </location>
</feature>
<dbReference type="AlphaFoldDB" id="A0AAF0DTH3"/>
<dbReference type="GO" id="GO:0050821">
    <property type="term" value="P:protein stabilization"/>
    <property type="evidence" value="ECO:0007669"/>
    <property type="project" value="TreeGrafter"/>
</dbReference>
<organism evidence="5 6">
    <name type="scientific">Malassezia brasiliensis</name>
    <dbReference type="NCBI Taxonomy" id="1821822"/>
    <lineage>
        <taxon>Eukaryota</taxon>
        <taxon>Fungi</taxon>
        <taxon>Dikarya</taxon>
        <taxon>Basidiomycota</taxon>
        <taxon>Ustilaginomycotina</taxon>
        <taxon>Malasseziomycetes</taxon>
        <taxon>Malasseziales</taxon>
        <taxon>Malasseziaceae</taxon>
        <taxon>Malassezia</taxon>
    </lineage>
</organism>